<comment type="caution">
    <text evidence="1">The sequence shown here is derived from an EMBL/GenBank/DDBJ whole genome shotgun (WGS) entry which is preliminary data.</text>
</comment>
<dbReference type="EMBL" id="QZEY01000001">
    <property type="protein sequence ID" value="RJL35972.1"/>
    <property type="molecule type" value="Genomic_DNA"/>
</dbReference>
<accession>A0A3A4AZ63</accession>
<dbReference type="AlphaFoldDB" id="A0A3A4AZ63"/>
<proteinExistence type="predicted"/>
<evidence type="ECO:0000313" key="2">
    <source>
        <dbReference type="Proteomes" id="UP000265768"/>
    </source>
</evidence>
<dbReference type="RefSeq" id="WP_119924945.1">
    <property type="nucleotide sequence ID" value="NZ_QZEY01000001.1"/>
</dbReference>
<gene>
    <name evidence="1" type="ORF">D5H75_04195</name>
</gene>
<dbReference type="Proteomes" id="UP000265768">
    <property type="component" value="Unassembled WGS sequence"/>
</dbReference>
<reference evidence="1 2" key="1">
    <citation type="submission" date="2018-09" db="EMBL/GenBank/DDBJ databases">
        <title>YIM 75507 draft genome.</title>
        <authorList>
            <person name="Tang S."/>
            <person name="Feng Y."/>
        </authorList>
    </citation>
    <scope>NUCLEOTIDE SEQUENCE [LARGE SCALE GENOMIC DNA]</scope>
    <source>
        <strain evidence="1 2">YIM 75507</strain>
    </source>
</reference>
<organism evidence="1 2">
    <name type="scientific">Bailinhaonella thermotolerans</name>
    <dbReference type="NCBI Taxonomy" id="1070861"/>
    <lineage>
        <taxon>Bacteria</taxon>
        <taxon>Bacillati</taxon>
        <taxon>Actinomycetota</taxon>
        <taxon>Actinomycetes</taxon>
        <taxon>Streptosporangiales</taxon>
        <taxon>Streptosporangiaceae</taxon>
        <taxon>Bailinhaonella</taxon>
    </lineage>
</organism>
<keyword evidence="2" id="KW-1185">Reference proteome</keyword>
<dbReference type="OrthoDB" id="3693176at2"/>
<protein>
    <submittedName>
        <fullName evidence="1">Uncharacterized protein</fullName>
    </submittedName>
</protein>
<evidence type="ECO:0000313" key="1">
    <source>
        <dbReference type="EMBL" id="RJL35972.1"/>
    </source>
</evidence>
<name>A0A3A4AZ63_9ACTN</name>
<sequence length="144" mass="15454">MTGYTARVEARCGDCGGTKVRQVNQYVQHGRLRWDAEFSCDSCGSGGCEGFGTDPAPEDIRRALLVRHGPSRLRIAGPLPSLVPALKALRETLGVSLPRARELVARLTDGGLTGTLAEMEYLQIRLHIRGVPSEVTPVTPGPSC</sequence>